<evidence type="ECO:0000313" key="1">
    <source>
        <dbReference type="EMBL" id="RDY09015.1"/>
    </source>
</evidence>
<gene>
    <name evidence="1" type="ORF">CR513_06690</name>
</gene>
<protein>
    <submittedName>
        <fullName evidence="1">Uncharacterized protein</fullName>
    </submittedName>
</protein>
<dbReference type="EMBL" id="QJKJ01001145">
    <property type="protein sequence ID" value="RDY09015.1"/>
    <property type="molecule type" value="Genomic_DNA"/>
</dbReference>
<sequence>MGDEGRRSLRVRLVTYEFSIYALVWWNQLIREVRDEGDEDMICAYVLCSEPIQQIAENVPRIGRPCKTLWTHSALWIHIIPLDTLSVYGRSVWMMGSDYSCGYMELWTQPPIMIAMEELQCFTKDG</sequence>
<dbReference type="Proteomes" id="UP000257109">
    <property type="component" value="Unassembled WGS sequence"/>
</dbReference>
<evidence type="ECO:0000313" key="2">
    <source>
        <dbReference type="Proteomes" id="UP000257109"/>
    </source>
</evidence>
<organism evidence="1 2">
    <name type="scientific">Mucuna pruriens</name>
    <name type="common">Velvet bean</name>
    <name type="synonym">Dolichos pruriens</name>
    <dbReference type="NCBI Taxonomy" id="157652"/>
    <lineage>
        <taxon>Eukaryota</taxon>
        <taxon>Viridiplantae</taxon>
        <taxon>Streptophyta</taxon>
        <taxon>Embryophyta</taxon>
        <taxon>Tracheophyta</taxon>
        <taxon>Spermatophyta</taxon>
        <taxon>Magnoliopsida</taxon>
        <taxon>eudicotyledons</taxon>
        <taxon>Gunneridae</taxon>
        <taxon>Pentapetalae</taxon>
        <taxon>rosids</taxon>
        <taxon>fabids</taxon>
        <taxon>Fabales</taxon>
        <taxon>Fabaceae</taxon>
        <taxon>Papilionoideae</taxon>
        <taxon>50 kb inversion clade</taxon>
        <taxon>NPAAA clade</taxon>
        <taxon>indigoferoid/millettioid clade</taxon>
        <taxon>Phaseoleae</taxon>
        <taxon>Mucuna</taxon>
    </lineage>
</organism>
<dbReference type="OrthoDB" id="1934635at2759"/>
<proteinExistence type="predicted"/>
<keyword evidence="2" id="KW-1185">Reference proteome</keyword>
<feature type="non-terminal residue" evidence="1">
    <location>
        <position position="1"/>
    </location>
</feature>
<dbReference type="AlphaFoldDB" id="A0A371I1X2"/>
<accession>A0A371I1X2</accession>
<reference evidence="1" key="1">
    <citation type="submission" date="2018-05" db="EMBL/GenBank/DDBJ databases">
        <title>Draft genome of Mucuna pruriens seed.</title>
        <authorList>
            <person name="Nnadi N.E."/>
            <person name="Vos R."/>
            <person name="Hasami M.H."/>
            <person name="Devisetty U.K."/>
            <person name="Aguiy J.C."/>
        </authorList>
    </citation>
    <scope>NUCLEOTIDE SEQUENCE [LARGE SCALE GENOMIC DNA]</scope>
    <source>
        <strain evidence="1">JCA_2017</strain>
    </source>
</reference>
<comment type="caution">
    <text evidence="1">The sequence shown here is derived from an EMBL/GenBank/DDBJ whole genome shotgun (WGS) entry which is preliminary data.</text>
</comment>
<name>A0A371I1X2_MUCPR</name>